<evidence type="ECO:0000313" key="2">
    <source>
        <dbReference type="Proteomes" id="UP001155057"/>
    </source>
</evidence>
<dbReference type="EMBL" id="JANUAE010000004">
    <property type="protein sequence ID" value="MCS3709906.1"/>
    <property type="molecule type" value="Genomic_DNA"/>
</dbReference>
<dbReference type="Proteomes" id="UP001155057">
    <property type="component" value="Unassembled WGS sequence"/>
</dbReference>
<evidence type="ECO:0000313" key="1">
    <source>
        <dbReference type="EMBL" id="MCS3709906.1"/>
    </source>
</evidence>
<gene>
    <name evidence="1" type="ORF">GGP61_001510</name>
</gene>
<protein>
    <submittedName>
        <fullName evidence="1">Uncharacterized protein</fullName>
    </submittedName>
</protein>
<comment type="caution">
    <text evidence="1">The sequence shown here is derived from an EMBL/GenBank/DDBJ whole genome shotgun (WGS) entry which is preliminary data.</text>
</comment>
<dbReference type="AlphaFoldDB" id="A0A9X2Q285"/>
<reference evidence="1" key="1">
    <citation type="submission" date="2022-08" db="EMBL/GenBank/DDBJ databases">
        <title>Genomic Encyclopedia of Type Strains, Phase V (KMG-V): Genome sequencing to study the core and pangenomes of soil and plant-associated prokaryotes.</title>
        <authorList>
            <person name="Whitman W."/>
        </authorList>
    </citation>
    <scope>NUCLEOTIDE SEQUENCE</scope>
    <source>
        <strain evidence="1">SP3049</strain>
    </source>
</reference>
<sequence>MRRFQEHETKCRQALREEFGFEFIEPPARIL</sequence>
<name>A0A9X2Q285_9BACT</name>
<accession>A0A9X2Q285</accession>
<proteinExistence type="predicted"/>
<organism evidence="1 2">
    <name type="scientific">Salinibacter ruber</name>
    <dbReference type="NCBI Taxonomy" id="146919"/>
    <lineage>
        <taxon>Bacteria</taxon>
        <taxon>Pseudomonadati</taxon>
        <taxon>Rhodothermota</taxon>
        <taxon>Rhodothermia</taxon>
        <taxon>Rhodothermales</taxon>
        <taxon>Salinibacteraceae</taxon>
        <taxon>Salinibacter</taxon>
    </lineage>
</organism>